<dbReference type="InterPro" id="IPR013011">
    <property type="entry name" value="PTS_EIIB_2"/>
</dbReference>
<keyword evidence="2" id="KW-0813">Transport</keyword>
<gene>
    <name evidence="2" type="ORF">LDX53_07855</name>
</gene>
<reference evidence="2" key="1">
    <citation type="submission" date="2021-09" db="EMBL/GenBank/DDBJ databases">
        <title>Lactobacillus species from Apis mellifera, Switzerland.</title>
        <authorList>
            <person name="Pfister J."/>
            <person name="Brown A."/>
            <person name="Neumann P."/>
            <person name="Collaud A."/>
            <person name="Retschnig G."/>
            <person name="Perreten V."/>
        </authorList>
    </citation>
    <scope>NUCLEOTIDE SEQUENCE</scope>
    <source>
        <strain evidence="2">IBH002</strain>
    </source>
</reference>
<sequence length="95" mass="10235">MKKILVMCGTGIATSTVVANRIKEYLNKQGLGNNVSISHASISEKMSSLDDYDIILSTTVVPAGIKDKVISAVPLLTGVNAEQVYQEIAKRVKEQ</sequence>
<dbReference type="InterPro" id="IPR036095">
    <property type="entry name" value="PTS_EIIB-like_sf"/>
</dbReference>
<keyword evidence="3" id="KW-1185">Reference proteome</keyword>
<dbReference type="Proteomes" id="UP001164557">
    <property type="component" value="Chromosome"/>
</dbReference>
<keyword evidence="2" id="KW-0762">Sugar transport</keyword>
<evidence type="ECO:0000313" key="3">
    <source>
        <dbReference type="Proteomes" id="UP001164557"/>
    </source>
</evidence>
<dbReference type="SUPFAM" id="SSF52794">
    <property type="entry name" value="PTS system IIB component-like"/>
    <property type="match status" value="1"/>
</dbReference>
<dbReference type="OrthoDB" id="6505030at2"/>
<dbReference type="EMBL" id="CP084389">
    <property type="protein sequence ID" value="UZX29476.1"/>
    <property type="molecule type" value="Genomic_DNA"/>
</dbReference>
<keyword evidence="1" id="KW-0808">Transferase</keyword>
<dbReference type="AlphaFoldDB" id="A0A0F4LXD4"/>
<name>A0A0F4LXD4_9LACO</name>
<accession>A0A0F4LXD4</accession>
<dbReference type="Gene3D" id="3.40.50.2300">
    <property type="match status" value="1"/>
</dbReference>
<evidence type="ECO:0000313" key="2">
    <source>
        <dbReference type="EMBL" id="UZX29476.1"/>
    </source>
</evidence>
<dbReference type="GO" id="GO:0008982">
    <property type="term" value="F:protein-N(PI)-phosphohistidine-sugar phosphotransferase activity"/>
    <property type="evidence" value="ECO:0007669"/>
    <property type="project" value="InterPro"/>
</dbReference>
<dbReference type="PROSITE" id="PS51099">
    <property type="entry name" value="PTS_EIIB_TYPE_2"/>
    <property type="match status" value="1"/>
</dbReference>
<proteinExistence type="predicted"/>
<organism evidence="2 3">
    <name type="scientific">Lactobacillus helsingborgensis</name>
    <dbReference type="NCBI Taxonomy" id="1218494"/>
    <lineage>
        <taxon>Bacteria</taxon>
        <taxon>Bacillati</taxon>
        <taxon>Bacillota</taxon>
        <taxon>Bacilli</taxon>
        <taxon>Lactobacillales</taxon>
        <taxon>Lactobacillaceae</taxon>
        <taxon>Lactobacillus</taxon>
    </lineage>
</organism>
<dbReference type="RefSeq" id="WP_038524326.1">
    <property type="nucleotide sequence ID" value="NZ_BPOZ01000001.1"/>
</dbReference>
<evidence type="ECO:0000256" key="1">
    <source>
        <dbReference type="ARBA" id="ARBA00022679"/>
    </source>
</evidence>
<dbReference type="Pfam" id="PF02302">
    <property type="entry name" value="PTS_IIB"/>
    <property type="match status" value="1"/>
</dbReference>
<protein>
    <submittedName>
        <fullName evidence="2">PTS sugar transporter subunit IIB</fullName>
    </submittedName>
</protein>
<dbReference type="InterPro" id="IPR003501">
    <property type="entry name" value="PTS_EIIB_2/3"/>
</dbReference>
<dbReference type="KEGG" id="lhs:DLD54_07750"/>
<dbReference type="GO" id="GO:0009401">
    <property type="term" value="P:phosphoenolpyruvate-dependent sugar phosphotransferase system"/>
    <property type="evidence" value="ECO:0007669"/>
    <property type="project" value="InterPro"/>
</dbReference>
<dbReference type="CDD" id="cd05566">
    <property type="entry name" value="PTS_IIB_galactitol"/>
    <property type="match status" value="1"/>
</dbReference>